<dbReference type="PANTHER" id="PTHR43808:SF9">
    <property type="entry name" value="BLL0789 PROTEIN"/>
    <property type="match status" value="1"/>
</dbReference>
<dbReference type="Pfam" id="PF07687">
    <property type="entry name" value="M20_dimer"/>
    <property type="match status" value="1"/>
</dbReference>
<feature type="domain" description="Peptidase M20 dimerisation" evidence="4">
    <location>
        <begin position="183"/>
        <end position="274"/>
    </location>
</feature>
<evidence type="ECO:0000313" key="6">
    <source>
        <dbReference type="Proteomes" id="UP000241808"/>
    </source>
</evidence>
<dbReference type="PANTHER" id="PTHR43808">
    <property type="entry name" value="ACETYLORNITHINE DEACETYLASE"/>
    <property type="match status" value="1"/>
</dbReference>
<keyword evidence="5" id="KW-0121">Carboxypeptidase</keyword>
<keyword evidence="2" id="KW-0378">Hydrolase</keyword>
<evidence type="ECO:0000256" key="2">
    <source>
        <dbReference type="ARBA" id="ARBA00022801"/>
    </source>
</evidence>
<accession>A0A2T4ZFX2</accession>
<evidence type="ECO:0000256" key="1">
    <source>
        <dbReference type="ARBA" id="ARBA00022723"/>
    </source>
</evidence>
<dbReference type="GO" id="GO:0046872">
    <property type="term" value="F:metal ion binding"/>
    <property type="evidence" value="ECO:0007669"/>
    <property type="project" value="UniProtKB-KW"/>
</dbReference>
<keyword evidence="5" id="KW-0645">Protease</keyword>
<proteinExistence type="predicted"/>
<dbReference type="InterPro" id="IPR050072">
    <property type="entry name" value="Peptidase_M20A"/>
</dbReference>
<dbReference type="OrthoDB" id="9776600at2"/>
<gene>
    <name evidence="5" type="ORF">C8P69_102201</name>
</gene>
<dbReference type="AlphaFoldDB" id="A0A2T4ZFX2"/>
<feature type="active site" evidence="3">
    <location>
        <position position="86"/>
    </location>
</feature>
<dbReference type="Proteomes" id="UP000241808">
    <property type="component" value="Unassembled WGS sequence"/>
</dbReference>
<reference evidence="5 6" key="1">
    <citation type="submission" date="2018-04" db="EMBL/GenBank/DDBJ databases">
        <title>Genomic Encyclopedia of Archaeal and Bacterial Type Strains, Phase II (KMG-II): from individual species to whole genera.</title>
        <authorList>
            <person name="Goeker M."/>
        </authorList>
    </citation>
    <scope>NUCLEOTIDE SEQUENCE [LARGE SCALE GENOMIC DNA]</scope>
    <source>
        <strain evidence="5 6">DSM 25521</strain>
    </source>
</reference>
<comment type="caution">
    <text evidence="5">The sequence shown here is derived from an EMBL/GenBank/DDBJ whole genome shotgun (WGS) entry which is preliminary data.</text>
</comment>
<dbReference type="Pfam" id="PF01546">
    <property type="entry name" value="Peptidase_M20"/>
    <property type="match status" value="1"/>
</dbReference>
<name>A0A2T4ZFX2_9HYPH</name>
<dbReference type="GO" id="GO:0004180">
    <property type="term" value="F:carboxypeptidase activity"/>
    <property type="evidence" value="ECO:0007669"/>
    <property type="project" value="UniProtKB-KW"/>
</dbReference>
<sequence>MSIRAATVPLHEDEVIEGIRRWVSIESPTHDPAGVEAVLDAVEDDFKGLPVRFDRVAGVDGYGGILKVSSAEASNEKPILVLTHIDTVHPKGTLTGRLPFRREGDKLFGPGLYDMKGGAYLAVAGYRALVRAGVPTARPVTFLFTPDEEVGSPTSRAMIEEEAAKAAYVLVTEPARDGGRIVTARKGVGRFTLTCTGRPAHAGARHQDGRSAIREMAHQILAIEGMTDYARAITTTVGLVKGGTAANVTPETCTAEIDLRVPDPKVGEEMVARILGLQPVTPDVTVTVEGGINRPAYPKTETIVALLDRAKAVAHAVGFDLEDCPMTGGGSDGNFTAALGVPTLDGLGIDGAGAHTLEEHGLVSSILPRARLLAGLMETLR</sequence>
<dbReference type="Gene3D" id="3.30.70.360">
    <property type="match status" value="1"/>
</dbReference>
<dbReference type="Gene3D" id="3.40.630.10">
    <property type="entry name" value="Zn peptidases"/>
    <property type="match status" value="1"/>
</dbReference>
<dbReference type="CDD" id="cd03885">
    <property type="entry name" value="M20_CPDG2"/>
    <property type="match status" value="1"/>
</dbReference>
<dbReference type="SUPFAM" id="SSF53187">
    <property type="entry name" value="Zn-dependent exopeptidases"/>
    <property type="match status" value="1"/>
</dbReference>
<keyword evidence="1" id="KW-0479">Metal-binding</keyword>
<dbReference type="EMBL" id="PZZL01000002">
    <property type="protein sequence ID" value="PTM60818.1"/>
    <property type="molecule type" value="Genomic_DNA"/>
</dbReference>
<dbReference type="RefSeq" id="WP_108174763.1">
    <property type="nucleotide sequence ID" value="NZ_JAIESU010000003.1"/>
</dbReference>
<dbReference type="InterPro" id="IPR002933">
    <property type="entry name" value="Peptidase_M20"/>
</dbReference>
<organism evidence="5 6">
    <name type="scientific">Phreatobacter oligotrophus</name>
    <dbReference type="NCBI Taxonomy" id="1122261"/>
    <lineage>
        <taxon>Bacteria</taxon>
        <taxon>Pseudomonadati</taxon>
        <taxon>Pseudomonadota</taxon>
        <taxon>Alphaproteobacteria</taxon>
        <taxon>Hyphomicrobiales</taxon>
        <taxon>Phreatobacteraceae</taxon>
        <taxon>Phreatobacter</taxon>
    </lineage>
</organism>
<evidence type="ECO:0000259" key="4">
    <source>
        <dbReference type="Pfam" id="PF07687"/>
    </source>
</evidence>
<feature type="active site" description="Proton acceptor" evidence="3">
    <location>
        <position position="148"/>
    </location>
</feature>
<dbReference type="InterPro" id="IPR017150">
    <property type="entry name" value="Pept_M20_glutamate_carboxypep"/>
</dbReference>
<evidence type="ECO:0000313" key="5">
    <source>
        <dbReference type="EMBL" id="PTM60818.1"/>
    </source>
</evidence>
<evidence type="ECO:0000256" key="3">
    <source>
        <dbReference type="PIRSR" id="PIRSR037238-1"/>
    </source>
</evidence>
<dbReference type="InterPro" id="IPR036264">
    <property type="entry name" value="Bact_exopeptidase_dim_dom"/>
</dbReference>
<keyword evidence="6" id="KW-1185">Reference proteome</keyword>
<dbReference type="SUPFAM" id="SSF55031">
    <property type="entry name" value="Bacterial exopeptidase dimerisation domain"/>
    <property type="match status" value="1"/>
</dbReference>
<dbReference type="InterPro" id="IPR011650">
    <property type="entry name" value="Peptidase_M20_dimer"/>
</dbReference>
<protein>
    <submittedName>
        <fullName evidence="5">Glutamate carboxypeptidase</fullName>
    </submittedName>
</protein>
<dbReference type="PIRSF" id="PIRSF037238">
    <property type="entry name" value="Carboxypeptidase_G2"/>
    <property type="match status" value="1"/>
</dbReference>